<keyword evidence="2" id="KW-1133">Transmembrane helix</keyword>
<reference evidence="3 4" key="2">
    <citation type="submission" date="2016-08" db="EMBL/GenBank/DDBJ databases">
        <title>Pervasive Adenine N6-methylation of Active Genes in Fungi.</title>
        <authorList>
            <consortium name="DOE Joint Genome Institute"/>
            <person name="Mondo S.J."/>
            <person name="Dannebaum R.O."/>
            <person name="Kuo R.C."/>
            <person name="Labutti K."/>
            <person name="Haridas S."/>
            <person name="Kuo A."/>
            <person name="Salamov A."/>
            <person name="Ahrendt S.R."/>
            <person name="Lipzen A."/>
            <person name="Sullivan W."/>
            <person name="Andreopoulos W.B."/>
            <person name="Clum A."/>
            <person name="Lindquist E."/>
            <person name="Daum C."/>
            <person name="Ramamoorthy G.K."/>
            <person name="Gryganskyi A."/>
            <person name="Culley D."/>
            <person name="Magnuson J.K."/>
            <person name="James T.Y."/>
            <person name="O'Malley M.A."/>
            <person name="Stajich J.E."/>
            <person name="Spatafora J.W."/>
            <person name="Visel A."/>
            <person name="Grigoriev I.V."/>
        </authorList>
    </citation>
    <scope>NUCLEOTIDE SEQUENCE [LARGE SCALE GENOMIC DNA]</scope>
    <source>
        <strain evidence="3 4">S4</strain>
    </source>
</reference>
<feature type="transmembrane region" description="Helical" evidence="2">
    <location>
        <begin position="183"/>
        <end position="206"/>
    </location>
</feature>
<keyword evidence="2" id="KW-0472">Membrane</keyword>
<comment type="caution">
    <text evidence="3">The sequence shown here is derived from an EMBL/GenBank/DDBJ whole genome shotgun (WGS) entry which is preliminary data.</text>
</comment>
<feature type="transmembrane region" description="Helical" evidence="2">
    <location>
        <begin position="263"/>
        <end position="283"/>
    </location>
</feature>
<sequence>MEYQTGMEMNNQTNVVPLDRFSPETKTCHGKDYPTFLDGFFTQFGESYFYAFVIQFILVALMYVNVGKGIYWKVLFYASIAGLVASILENGTVASICRESQQSVSKPFSLIFLLIDEVFWIASEYSIPYLNLIKMKAFARGKLALIMKCTIIGLALPFIYFRFMIGYQRMKKGYLNDTEIKFYHGYAFGIMAVADLICTFGILYFVKKNNSHAELTTNLNEYIKHSSYTILLTVDVVSALLSILNIITNIQKNDIKYLSTSTIPFHCLKSTFVLILAVDAFLFKYGAHLTSVQESSGSKSYGGNDSFYSYKNSGSYKPRGPTHSIDMTGKSRQKAPVSNITPFNYPPIEKDMYKSNKMDSPKMSNSKSIIKNYTHIQTNSTLYESPIDKHEVYPQQQFGFLSTQHRNYQ</sequence>
<gene>
    <name evidence="3" type="ORF">BCR32DRAFT_328103</name>
</gene>
<evidence type="ECO:0000313" key="3">
    <source>
        <dbReference type="EMBL" id="ORX79543.1"/>
    </source>
</evidence>
<keyword evidence="4" id="KW-1185">Reference proteome</keyword>
<reference evidence="3 4" key="1">
    <citation type="submission" date="2016-08" db="EMBL/GenBank/DDBJ databases">
        <title>A Parts List for Fungal Cellulosomes Revealed by Comparative Genomics.</title>
        <authorList>
            <consortium name="DOE Joint Genome Institute"/>
            <person name="Haitjema C.H."/>
            <person name="Gilmore S.P."/>
            <person name="Henske J.K."/>
            <person name="Solomon K.V."/>
            <person name="De Groot R."/>
            <person name="Kuo A."/>
            <person name="Mondo S.J."/>
            <person name="Salamov A.A."/>
            <person name="Labutti K."/>
            <person name="Zhao Z."/>
            <person name="Chiniquy J."/>
            <person name="Barry K."/>
            <person name="Brewer H.M."/>
            <person name="Purvine S.O."/>
            <person name="Wright A.T."/>
            <person name="Boxma B."/>
            <person name="Van Alen T."/>
            <person name="Hackstein J.H."/>
            <person name="Baker S.E."/>
            <person name="Grigoriev I.V."/>
            <person name="O'Malley M.A."/>
        </authorList>
    </citation>
    <scope>NUCLEOTIDE SEQUENCE [LARGE SCALE GENOMIC DNA]</scope>
    <source>
        <strain evidence="3 4">S4</strain>
    </source>
</reference>
<dbReference type="EMBL" id="MCFG01000172">
    <property type="protein sequence ID" value="ORX79543.1"/>
    <property type="molecule type" value="Genomic_DNA"/>
</dbReference>
<accession>A0A1Y1X194</accession>
<feature type="transmembrane region" description="Helical" evidence="2">
    <location>
        <begin position="108"/>
        <end position="131"/>
    </location>
</feature>
<dbReference type="Proteomes" id="UP000193944">
    <property type="component" value="Unassembled WGS sequence"/>
</dbReference>
<evidence type="ECO:0000256" key="1">
    <source>
        <dbReference type="SAM" id="MobiDB-lite"/>
    </source>
</evidence>
<feature type="region of interest" description="Disordered" evidence="1">
    <location>
        <begin position="312"/>
        <end position="340"/>
    </location>
</feature>
<evidence type="ECO:0000313" key="4">
    <source>
        <dbReference type="Proteomes" id="UP000193944"/>
    </source>
</evidence>
<evidence type="ECO:0000256" key="2">
    <source>
        <dbReference type="SAM" id="Phobius"/>
    </source>
</evidence>
<dbReference type="OrthoDB" id="2143908at2759"/>
<protein>
    <submittedName>
        <fullName evidence="3">Uncharacterized protein</fullName>
    </submittedName>
</protein>
<feature type="transmembrane region" description="Helical" evidence="2">
    <location>
        <begin position="143"/>
        <end position="163"/>
    </location>
</feature>
<name>A0A1Y1X194_9FUNG</name>
<feature type="transmembrane region" description="Helical" evidence="2">
    <location>
        <begin position="47"/>
        <end position="64"/>
    </location>
</feature>
<organism evidence="3 4">
    <name type="scientific">Anaeromyces robustus</name>
    <dbReference type="NCBI Taxonomy" id="1754192"/>
    <lineage>
        <taxon>Eukaryota</taxon>
        <taxon>Fungi</taxon>
        <taxon>Fungi incertae sedis</taxon>
        <taxon>Chytridiomycota</taxon>
        <taxon>Chytridiomycota incertae sedis</taxon>
        <taxon>Neocallimastigomycetes</taxon>
        <taxon>Neocallimastigales</taxon>
        <taxon>Neocallimastigaceae</taxon>
        <taxon>Anaeromyces</taxon>
    </lineage>
</organism>
<proteinExistence type="predicted"/>
<keyword evidence="2" id="KW-0812">Transmembrane</keyword>
<dbReference type="AlphaFoldDB" id="A0A1Y1X194"/>
<feature type="transmembrane region" description="Helical" evidence="2">
    <location>
        <begin position="71"/>
        <end position="88"/>
    </location>
</feature>
<feature type="transmembrane region" description="Helical" evidence="2">
    <location>
        <begin position="227"/>
        <end position="251"/>
    </location>
</feature>